<evidence type="ECO:0000313" key="1">
    <source>
        <dbReference type="EMBL" id="KAH7917499.1"/>
    </source>
</evidence>
<protein>
    <submittedName>
        <fullName evidence="1">Uncharacterized protein</fullName>
    </submittedName>
</protein>
<reference evidence="1" key="1">
    <citation type="journal article" date="2021" name="New Phytol.">
        <title>Evolutionary innovations through gain and loss of genes in the ectomycorrhizal Boletales.</title>
        <authorList>
            <person name="Wu G."/>
            <person name="Miyauchi S."/>
            <person name="Morin E."/>
            <person name="Kuo A."/>
            <person name="Drula E."/>
            <person name="Varga T."/>
            <person name="Kohler A."/>
            <person name="Feng B."/>
            <person name="Cao Y."/>
            <person name="Lipzen A."/>
            <person name="Daum C."/>
            <person name="Hundley H."/>
            <person name="Pangilinan J."/>
            <person name="Johnson J."/>
            <person name="Barry K."/>
            <person name="LaButti K."/>
            <person name="Ng V."/>
            <person name="Ahrendt S."/>
            <person name="Min B."/>
            <person name="Choi I.G."/>
            <person name="Park H."/>
            <person name="Plett J.M."/>
            <person name="Magnuson J."/>
            <person name="Spatafora J.W."/>
            <person name="Nagy L.G."/>
            <person name="Henrissat B."/>
            <person name="Grigoriev I.V."/>
            <person name="Yang Z.L."/>
            <person name="Xu J."/>
            <person name="Martin F.M."/>
        </authorList>
    </citation>
    <scope>NUCLEOTIDE SEQUENCE</scope>
    <source>
        <strain evidence="1">KUC20120723A-06</strain>
    </source>
</reference>
<gene>
    <name evidence="1" type="ORF">BV22DRAFT_1100968</name>
</gene>
<proteinExistence type="predicted"/>
<accession>A0ACB8AWD2</accession>
<comment type="caution">
    <text evidence="1">The sequence shown here is derived from an EMBL/GenBank/DDBJ whole genome shotgun (WGS) entry which is preliminary data.</text>
</comment>
<name>A0ACB8AWD2_9AGAM</name>
<sequence length="444" mass="49900">MTVVDHGMDPCTRDTKPFTVQHPIDSTRRVTLIDTPGFSDTWADGRDVLERIIEELSSLKERLEITGIIYLQEITHRTITEADRSMLFGLCRPGLLEHVVLVTTKWGQIKSEDGHRREQLLLDADWKKMAEKGSQKARFMDTQASAWEIVDLVQKIRAEKSSASQEPPGVLAHFAKAWNISLSELARPRSRNIVIFGETGAGKSSLVNMIIGSNEAPTSHKAAACTLSAKCYGVAIDSQLYRIYDTVGLEEPKKLEQKRHHLDAIENAYRLVTSLADAGGIHLLVFCFRAGRLTEAARRTYLLFNDFICNSQVPIVLVITHLEQHLPMESWWNDPDNQHEFSSCGIRLGSCVCVTTIPGQEDDLRQRQKYEDSRKRVHELLRKHGGGAQGTLFKDRAGWTATIIQKLGEMLEKMRIRPPPPLAALFGGNNHLTDGVFVLWETGL</sequence>
<evidence type="ECO:0000313" key="2">
    <source>
        <dbReference type="Proteomes" id="UP000790709"/>
    </source>
</evidence>
<dbReference type="EMBL" id="MU267039">
    <property type="protein sequence ID" value="KAH7917499.1"/>
    <property type="molecule type" value="Genomic_DNA"/>
</dbReference>
<dbReference type="Proteomes" id="UP000790709">
    <property type="component" value="Unassembled WGS sequence"/>
</dbReference>
<keyword evidence="2" id="KW-1185">Reference proteome</keyword>
<organism evidence="1 2">
    <name type="scientific">Leucogyrophana mollusca</name>
    <dbReference type="NCBI Taxonomy" id="85980"/>
    <lineage>
        <taxon>Eukaryota</taxon>
        <taxon>Fungi</taxon>
        <taxon>Dikarya</taxon>
        <taxon>Basidiomycota</taxon>
        <taxon>Agaricomycotina</taxon>
        <taxon>Agaricomycetes</taxon>
        <taxon>Agaricomycetidae</taxon>
        <taxon>Boletales</taxon>
        <taxon>Boletales incertae sedis</taxon>
        <taxon>Leucogyrophana</taxon>
    </lineage>
</organism>